<feature type="compositionally biased region" description="Basic and acidic residues" evidence="1">
    <location>
        <begin position="67"/>
        <end position="83"/>
    </location>
</feature>
<feature type="region of interest" description="Disordered" evidence="1">
    <location>
        <begin position="51"/>
        <end position="108"/>
    </location>
</feature>
<protein>
    <submittedName>
        <fullName evidence="3">Uncharacterized protein</fullName>
    </submittedName>
</protein>
<organism evidence="3 4">
    <name type="scientific">Sagittula stellata (strain ATCC 700073 / DSM 11524 / E-37)</name>
    <dbReference type="NCBI Taxonomy" id="388399"/>
    <lineage>
        <taxon>Bacteria</taxon>
        <taxon>Pseudomonadati</taxon>
        <taxon>Pseudomonadota</taxon>
        <taxon>Alphaproteobacteria</taxon>
        <taxon>Rhodobacterales</taxon>
        <taxon>Roseobacteraceae</taxon>
        <taxon>Sagittula</taxon>
    </lineage>
</organism>
<evidence type="ECO:0000313" key="4">
    <source>
        <dbReference type="Proteomes" id="UP000005713"/>
    </source>
</evidence>
<dbReference type="AlphaFoldDB" id="A3K568"/>
<gene>
    <name evidence="3" type="ORF">SSE37_13823</name>
</gene>
<name>A3K568_SAGS3</name>
<accession>A3K568</accession>
<evidence type="ECO:0000256" key="1">
    <source>
        <dbReference type="SAM" id="MobiDB-lite"/>
    </source>
</evidence>
<feature type="chain" id="PRO_5002655219" evidence="2">
    <location>
        <begin position="28"/>
        <end position="108"/>
    </location>
</feature>
<comment type="caution">
    <text evidence="3">The sequence shown here is derived from an EMBL/GenBank/DDBJ whole genome shotgun (WGS) entry which is preliminary data.</text>
</comment>
<dbReference type="Proteomes" id="UP000005713">
    <property type="component" value="Unassembled WGS sequence"/>
</dbReference>
<keyword evidence="2" id="KW-0732">Signal</keyword>
<feature type="signal peptide" evidence="2">
    <location>
        <begin position="1"/>
        <end position="27"/>
    </location>
</feature>
<evidence type="ECO:0000313" key="3">
    <source>
        <dbReference type="EMBL" id="EBA07669.1"/>
    </source>
</evidence>
<keyword evidence="4" id="KW-1185">Reference proteome</keyword>
<evidence type="ECO:0000256" key="2">
    <source>
        <dbReference type="SAM" id="SignalP"/>
    </source>
</evidence>
<sequence>MRLKFVTSIVAVGALIAALSTASPAAARNNDTARVLFGTAATLLLLNELAKQNNKGHKPRAYVQTDRSPRYDRGHRDRRYDRGPRRHHGYGHHRHGGRHQWDRRHNRH</sequence>
<feature type="compositionally biased region" description="Basic residues" evidence="1">
    <location>
        <begin position="84"/>
        <end position="108"/>
    </location>
</feature>
<dbReference type="EMBL" id="AAYA01000008">
    <property type="protein sequence ID" value="EBA07669.1"/>
    <property type="molecule type" value="Genomic_DNA"/>
</dbReference>
<reference evidence="3 4" key="1">
    <citation type="submission" date="2006-06" db="EMBL/GenBank/DDBJ databases">
        <authorList>
            <person name="Moran M.A."/>
            <person name="Ferriera S."/>
            <person name="Johnson J."/>
            <person name="Kravitz S."/>
            <person name="Beeson K."/>
            <person name="Sutton G."/>
            <person name="Rogers Y.-H."/>
            <person name="Friedman R."/>
            <person name="Frazier M."/>
            <person name="Venter J.C."/>
        </authorList>
    </citation>
    <scope>NUCLEOTIDE SEQUENCE [LARGE SCALE GENOMIC DNA]</scope>
    <source>
        <strain evidence="3 4">E-37</strain>
    </source>
</reference>
<dbReference type="RefSeq" id="WP_005860069.1">
    <property type="nucleotide sequence ID" value="NZ_AAYA01000008.1"/>
</dbReference>
<proteinExistence type="predicted"/>